<reference evidence="1 2" key="1">
    <citation type="submission" date="2018-04" db="EMBL/GenBank/DDBJ databases">
        <title>Draft genome sequence of Pseudomonas syringae pv. actinidiae biovar 1 strains isolated from kiwifruit in Kagawa prefecture.</title>
        <authorList>
            <person name="Tabuchi M."/>
            <person name="Saito M."/>
            <person name="Fujiwara S."/>
            <person name="Sasa N."/>
            <person name="Akimitsu K."/>
            <person name="Gomi K."/>
            <person name="Konishi-Sugita S."/>
            <person name="Hamano K."/>
            <person name="Kataoka I."/>
        </authorList>
    </citation>
    <scope>NUCLEOTIDE SEQUENCE [LARGE SCALE GENOMIC DNA]</scope>
    <source>
        <strain evidence="1 2">MAFF212206</strain>
    </source>
</reference>
<evidence type="ECO:0000313" key="2">
    <source>
        <dbReference type="Proteomes" id="UP000247480"/>
    </source>
</evidence>
<comment type="caution">
    <text evidence="1">The sequence shown here is derived from an EMBL/GenBank/DDBJ whole genome shotgun (WGS) entry which is preliminary data.</text>
</comment>
<organism evidence="1 2">
    <name type="scientific">Pseudomonas syringae pv. actinidiae</name>
    <dbReference type="NCBI Taxonomy" id="103796"/>
    <lineage>
        <taxon>Bacteria</taxon>
        <taxon>Pseudomonadati</taxon>
        <taxon>Pseudomonadota</taxon>
        <taxon>Gammaproteobacteria</taxon>
        <taxon>Pseudomonadales</taxon>
        <taxon>Pseudomonadaceae</taxon>
        <taxon>Pseudomonas</taxon>
        <taxon>Pseudomonas syringae</taxon>
    </lineage>
</organism>
<dbReference type="EMBL" id="BGJZ01000002">
    <property type="protein sequence ID" value="GBH06723.1"/>
    <property type="molecule type" value="Genomic_DNA"/>
</dbReference>
<proteinExistence type="predicted"/>
<accession>A0A2V0Q339</accession>
<name>A0A2V0Q339_PSESF</name>
<evidence type="ECO:0000313" key="1">
    <source>
        <dbReference type="EMBL" id="GBH06723.1"/>
    </source>
</evidence>
<protein>
    <submittedName>
        <fullName evidence="1">Uncharacterized protein</fullName>
    </submittedName>
</protein>
<gene>
    <name evidence="1" type="ORF">KPSA1_00054</name>
</gene>
<dbReference type="Proteomes" id="UP000247480">
    <property type="component" value="Unassembled WGS sequence"/>
</dbReference>
<sequence length="45" mass="5256">MASSMARCDAGYALNTTCDRKRITWLYFKKCRNLDTAHDRSCPRQ</sequence>
<dbReference type="AlphaFoldDB" id="A0A2V0Q339"/>